<evidence type="ECO:0000313" key="2">
    <source>
        <dbReference type="Proteomes" id="UP001318920"/>
    </source>
</evidence>
<dbReference type="EMBL" id="JADWNA010000005">
    <property type="protein sequence ID" value="MBJ8390626.1"/>
    <property type="molecule type" value="Genomic_DNA"/>
</dbReference>
<proteinExistence type="predicted"/>
<organism evidence="1 2">
    <name type="scientific">Citrobacter cronae</name>
    <dbReference type="NCBI Taxonomy" id="1748967"/>
    <lineage>
        <taxon>Bacteria</taxon>
        <taxon>Pseudomonadati</taxon>
        <taxon>Pseudomonadota</taxon>
        <taxon>Gammaproteobacteria</taxon>
        <taxon>Enterobacterales</taxon>
        <taxon>Enterobacteriaceae</taxon>
        <taxon>Citrobacter</taxon>
        <taxon>Citrobacter freundii complex</taxon>
    </lineage>
</organism>
<protein>
    <submittedName>
        <fullName evidence="1">Uncharacterized protein</fullName>
    </submittedName>
</protein>
<keyword evidence="2" id="KW-1185">Reference proteome</keyword>
<evidence type="ECO:0000313" key="1">
    <source>
        <dbReference type="EMBL" id="MBJ8390626.1"/>
    </source>
</evidence>
<name>A0ABS1A471_9ENTR</name>
<sequence>MTVINNWQVNVTLSSIVNIETGEVRRLGEYQLKLLLVLIDSPDTLLSVLTHTQKQFTLKAF</sequence>
<reference evidence="1 2" key="1">
    <citation type="submission" date="2020-11" db="EMBL/GenBank/DDBJ databases">
        <title>Enhanced detection system for hospital associated transmission using whole genome sequencing surveillance.</title>
        <authorList>
            <person name="Harrison L.H."/>
            <person name="Van Tyne D."/>
            <person name="Marsh J.W."/>
            <person name="Griffith M.P."/>
            <person name="Snyder D.J."/>
            <person name="Cooper V.S."/>
            <person name="Mustapha M."/>
        </authorList>
    </citation>
    <scope>NUCLEOTIDE SEQUENCE [LARGE SCALE GENOMIC DNA]</scope>
    <source>
        <strain evidence="1 2">CB00171</strain>
    </source>
</reference>
<comment type="caution">
    <text evidence="1">The sequence shown here is derived from an EMBL/GenBank/DDBJ whole genome shotgun (WGS) entry which is preliminary data.</text>
</comment>
<dbReference type="Proteomes" id="UP001318920">
    <property type="component" value="Unassembled WGS sequence"/>
</dbReference>
<dbReference type="RefSeq" id="WP_110497863.1">
    <property type="nucleotide sequence ID" value="NZ_JADWNA010000005.1"/>
</dbReference>
<accession>A0ABS1A471</accession>
<gene>
    <name evidence="1" type="ORF">I6M80_10220</name>
</gene>